<feature type="compositionally biased region" description="Basic residues" evidence="1">
    <location>
        <begin position="173"/>
        <end position="186"/>
    </location>
</feature>
<sequence length="337" mass="36060">MTSRPRGHRSHISQAQRVLSFFLTILPLLLLITAFVLAAVSASSPEWSYRDQFNSQGRLVGLEYRSPFVGCINSPPVTPDGSAPPANATWVQSCTSTRSPLGLCSFSDPDYAAAADDSLFCHHLTISAQLLFAGCALLGASLVVALGVTAVAVPQVLQTGAVHTASFFPRQRGNGRHPQHDRHGHGHGHDEMTDYARPGNQSFGAYLTLLFRLLSALGGLTLFVAMLVGGMALVALQFPNGDWTVLPWYQDNPTAHWSHGPWLVGRAIGWCAAAAVLAGLASFCIGLVWEGPRVAVIEAQYRLLDRDEAGEAALGENGGEETRETEGEQHGGSKVPR</sequence>
<name>A0AAN6S4H9_9PEZI</name>
<feature type="transmembrane region" description="Helical" evidence="2">
    <location>
        <begin position="267"/>
        <end position="289"/>
    </location>
</feature>
<keyword evidence="2" id="KW-0472">Membrane</keyword>
<evidence type="ECO:0000256" key="2">
    <source>
        <dbReference type="SAM" id="Phobius"/>
    </source>
</evidence>
<keyword evidence="2" id="KW-1133">Transmembrane helix</keyword>
<feature type="transmembrane region" description="Helical" evidence="2">
    <location>
        <begin position="130"/>
        <end position="153"/>
    </location>
</feature>
<comment type="caution">
    <text evidence="3">The sequence shown here is derived from an EMBL/GenBank/DDBJ whole genome shotgun (WGS) entry which is preliminary data.</text>
</comment>
<dbReference type="AlphaFoldDB" id="A0AAN6S4H9"/>
<gene>
    <name evidence="3" type="ORF">QBC46DRAFT_450353</name>
</gene>
<proteinExistence type="predicted"/>
<accession>A0AAN6S4H9</accession>
<feature type="transmembrane region" description="Helical" evidence="2">
    <location>
        <begin position="209"/>
        <end position="238"/>
    </location>
</feature>
<feature type="region of interest" description="Disordered" evidence="1">
    <location>
        <begin position="312"/>
        <end position="337"/>
    </location>
</feature>
<feature type="compositionally biased region" description="Basic and acidic residues" evidence="1">
    <location>
        <begin position="320"/>
        <end position="331"/>
    </location>
</feature>
<dbReference type="EMBL" id="MU853810">
    <property type="protein sequence ID" value="KAK3939531.1"/>
    <property type="molecule type" value="Genomic_DNA"/>
</dbReference>
<evidence type="ECO:0000313" key="4">
    <source>
        <dbReference type="Proteomes" id="UP001303473"/>
    </source>
</evidence>
<keyword evidence="2" id="KW-0812">Transmembrane</keyword>
<protein>
    <recommendedName>
        <fullName evidence="5">Pali-domain-containing protein</fullName>
    </recommendedName>
</protein>
<evidence type="ECO:0008006" key="5">
    <source>
        <dbReference type="Google" id="ProtNLM"/>
    </source>
</evidence>
<dbReference type="Proteomes" id="UP001303473">
    <property type="component" value="Unassembled WGS sequence"/>
</dbReference>
<keyword evidence="4" id="KW-1185">Reference proteome</keyword>
<evidence type="ECO:0000256" key="1">
    <source>
        <dbReference type="SAM" id="MobiDB-lite"/>
    </source>
</evidence>
<feature type="region of interest" description="Disordered" evidence="1">
    <location>
        <begin position="168"/>
        <end position="190"/>
    </location>
</feature>
<reference evidence="4" key="1">
    <citation type="journal article" date="2023" name="Mol. Phylogenet. Evol.">
        <title>Genome-scale phylogeny and comparative genomics of the fungal order Sordariales.</title>
        <authorList>
            <person name="Hensen N."/>
            <person name="Bonometti L."/>
            <person name="Westerberg I."/>
            <person name="Brannstrom I.O."/>
            <person name="Guillou S."/>
            <person name="Cros-Aarteil S."/>
            <person name="Calhoun S."/>
            <person name="Haridas S."/>
            <person name="Kuo A."/>
            <person name="Mondo S."/>
            <person name="Pangilinan J."/>
            <person name="Riley R."/>
            <person name="LaButti K."/>
            <person name="Andreopoulos B."/>
            <person name="Lipzen A."/>
            <person name="Chen C."/>
            <person name="Yan M."/>
            <person name="Daum C."/>
            <person name="Ng V."/>
            <person name="Clum A."/>
            <person name="Steindorff A."/>
            <person name="Ohm R.A."/>
            <person name="Martin F."/>
            <person name="Silar P."/>
            <person name="Natvig D.O."/>
            <person name="Lalanne C."/>
            <person name="Gautier V."/>
            <person name="Ament-Velasquez S.L."/>
            <person name="Kruys A."/>
            <person name="Hutchinson M.I."/>
            <person name="Powell A.J."/>
            <person name="Barry K."/>
            <person name="Miller A.N."/>
            <person name="Grigoriev I.V."/>
            <person name="Debuchy R."/>
            <person name="Gladieux P."/>
            <person name="Hiltunen Thoren M."/>
            <person name="Johannesson H."/>
        </authorList>
    </citation>
    <scope>NUCLEOTIDE SEQUENCE [LARGE SCALE GENOMIC DNA]</scope>
    <source>
        <strain evidence="4">CBS 340.73</strain>
    </source>
</reference>
<evidence type="ECO:0000313" key="3">
    <source>
        <dbReference type="EMBL" id="KAK3939531.1"/>
    </source>
</evidence>
<organism evidence="3 4">
    <name type="scientific">Diplogelasinospora grovesii</name>
    <dbReference type="NCBI Taxonomy" id="303347"/>
    <lineage>
        <taxon>Eukaryota</taxon>
        <taxon>Fungi</taxon>
        <taxon>Dikarya</taxon>
        <taxon>Ascomycota</taxon>
        <taxon>Pezizomycotina</taxon>
        <taxon>Sordariomycetes</taxon>
        <taxon>Sordariomycetidae</taxon>
        <taxon>Sordariales</taxon>
        <taxon>Diplogelasinosporaceae</taxon>
        <taxon>Diplogelasinospora</taxon>
    </lineage>
</organism>